<keyword evidence="2" id="KW-1133">Transmembrane helix</keyword>
<comment type="caution">
    <text evidence="3">The sequence shown here is derived from an EMBL/GenBank/DDBJ whole genome shotgun (WGS) entry which is preliminary data.</text>
</comment>
<keyword evidence="2" id="KW-0472">Membrane</keyword>
<accession>A0A964UQ93</accession>
<evidence type="ECO:0000313" key="3">
    <source>
        <dbReference type="EMBL" id="NBE52415.1"/>
    </source>
</evidence>
<dbReference type="InterPro" id="IPR027948">
    <property type="entry name" value="DUF4436"/>
</dbReference>
<dbReference type="Pfam" id="PF14494">
    <property type="entry name" value="DUF4436"/>
    <property type="match status" value="1"/>
</dbReference>
<evidence type="ECO:0000256" key="1">
    <source>
        <dbReference type="SAM" id="MobiDB-lite"/>
    </source>
</evidence>
<dbReference type="EMBL" id="JAAAHS010000082">
    <property type="protein sequence ID" value="NBE52415.1"/>
    <property type="molecule type" value="Genomic_DNA"/>
</dbReference>
<keyword evidence="2" id="KW-0812">Transmembrane</keyword>
<proteinExistence type="predicted"/>
<feature type="transmembrane region" description="Helical" evidence="2">
    <location>
        <begin position="67"/>
        <end position="93"/>
    </location>
</feature>
<sequence length="123" mass="13462">MLHARPARQAGRLSRRTRQWNGCGHDAATPPVPRRIDNDALFAATVDAYETEGAAVFDVGLARSTSVLIFAVLMMAAMWALAIAVLIGAWFLVSRRKGLTWPALGWMATSHPSEPARESPHRI</sequence>
<protein>
    <submittedName>
        <fullName evidence="3">DUF4436 domain-containing protein</fullName>
    </submittedName>
</protein>
<dbReference type="AlphaFoldDB" id="A0A964UQ93"/>
<organism evidence="3 4">
    <name type="scientific">Streptomyces boluensis</name>
    <dbReference type="NCBI Taxonomy" id="1775135"/>
    <lineage>
        <taxon>Bacteria</taxon>
        <taxon>Bacillati</taxon>
        <taxon>Actinomycetota</taxon>
        <taxon>Actinomycetes</taxon>
        <taxon>Kitasatosporales</taxon>
        <taxon>Streptomycetaceae</taxon>
        <taxon>Streptomyces</taxon>
    </lineage>
</organism>
<evidence type="ECO:0000313" key="4">
    <source>
        <dbReference type="Proteomes" id="UP000598297"/>
    </source>
</evidence>
<name>A0A964UQ93_9ACTN</name>
<gene>
    <name evidence="3" type="ORF">GUY60_13460</name>
</gene>
<reference evidence="3" key="1">
    <citation type="submission" date="2020-01" db="EMBL/GenBank/DDBJ databases">
        <title>Whole-genome analyses of novel actinobacteria.</title>
        <authorList>
            <person name="Sahin N."/>
        </authorList>
    </citation>
    <scope>NUCLEOTIDE SEQUENCE</scope>
    <source>
        <strain evidence="3">YC537</strain>
    </source>
</reference>
<keyword evidence="4" id="KW-1185">Reference proteome</keyword>
<evidence type="ECO:0000256" key="2">
    <source>
        <dbReference type="SAM" id="Phobius"/>
    </source>
</evidence>
<dbReference type="Proteomes" id="UP000598297">
    <property type="component" value="Unassembled WGS sequence"/>
</dbReference>
<feature type="region of interest" description="Disordered" evidence="1">
    <location>
        <begin position="1"/>
        <end position="29"/>
    </location>
</feature>
<dbReference type="OrthoDB" id="8438075at2"/>